<feature type="region of interest" description="Disordered" evidence="2">
    <location>
        <begin position="689"/>
        <end position="778"/>
    </location>
</feature>
<dbReference type="EMBL" id="QUQM01000008">
    <property type="protein sequence ID" value="KAA8641893.1"/>
    <property type="molecule type" value="Genomic_DNA"/>
</dbReference>
<dbReference type="GO" id="GO:0016579">
    <property type="term" value="P:protein deubiquitination"/>
    <property type="evidence" value="ECO:0007669"/>
    <property type="project" value="TreeGrafter"/>
</dbReference>
<feature type="compositionally biased region" description="Polar residues" evidence="2">
    <location>
        <begin position="89"/>
        <end position="111"/>
    </location>
</feature>
<dbReference type="InterPro" id="IPR009060">
    <property type="entry name" value="UBA-like_sf"/>
</dbReference>
<feature type="compositionally biased region" description="Low complexity" evidence="2">
    <location>
        <begin position="77"/>
        <end position="88"/>
    </location>
</feature>
<feature type="compositionally biased region" description="Polar residues" evidence="2">
    <location>
        <begin position="140"/>
        <end position="153"/>
    </location>
</feature>
<feature type="compositionally biased region" description="Polar residues" evidence="2">
    <location>
        <begin position="760"/>
        <end position="776"/>
    </location>
</feature>
<evidence type="ECO:0000313" key="4">
    <source>
        <dbReference type="Proteomes" id="UP000324241"/>
    </source>
</evidence>
<evidence type="ECO:0000313" key="3">
    <source>
        <dbReference type="EMBL" id="KAA8641893.1"/>
    </source>
</evidence>
<dbReference type="InterPro" id="IPR055335">
    <property type="entry name" value="Ucp6/RUP1"/>
</dbReference>
<dbReference type="VEuPathDB" id="FungiDB:EYZ11_002168"/>
<feature type="compositionally biased region" description="Basic and acidic residues" evidence="2">
    <location>
        <begin position="740"/>
        <end position="755"/>
    </location>
</feature>
<dbReference type="GO" id="GO:0005634">
    <property type="term" value="C:nucleus"/>
    <property type="evidence" value="ECO:0007669"/>
    <property type="project" value="TreeGrafter"/>
</dbReference>
<dbReference type="Pfam" id="PF14555">
    <property type="entry name" value="UBA_4"/>
    <property type="match status" value="1"/>
</dbReference>
<feature type="region of interest" description="Disordered" evidence="2">
    <location>
        <begin position="140"/>
        <end position="159"/>
    </location>
</feature>
<evidence type="ECO:0000256" key="1">
    <source>
        <dbReference type="SAM" id="Coils"/>
    </source>
</evidence>
<dbReference type="OrthoDB" id="4489171at2759"/>
<proteinExistence type="predicted"/>
<feature type="coiled-coil region" evidence="1">
    <location>
        <begin position="510"/>
        <end position="544"/>
    </location>
</feature>
<dbReference type="VEuPathDB" id="FungiDB:EYZ11_002154"/>
<feature type="compositionally biased region" description="Polar residues" evidence="2">
    <location>
        <begin position="704"/>
        <end position="717"/>
    </location>
</feature>
<evidence type="ECO:0000256" key="2">
    <source>
        <dbReference type="SAM" id="MobiDB-lite"/>
    </source>
</evidence>
<dbReference type="Gene3D" id="1.10.8.10">
    <property type="entry name" value="DNA helicase RuvA subunit, C-terminal domain"/>
    <property type="match status" value="1"/>
</dbReference>
<evidence type="ECO:0008006" key="5">
    <source>
        <dbReference type="Google" id="ProtNLM"/>
    </source>
</evidence>
<dbReference type="GO" id="GO:0005829">
    <property type="term" value="C:cytosol"/>
    <property type="evidence" value="ECO:0007669"/>
    <property type="project" value="TreeGrafter"/>
</dbReference>
<organism evidence="3 4">
    <name type="scientific">Aspergillus tanneri</name>
    <dbReference type="NCBI Taxonomy" id="1220188"/>
    <lineage>
        <taxon>Eukaryota</taxon>
        <taxon>Fungi</taxon>
        <taxon>Dikarya</taxon>
        <taxon>Ascomycota</taxon>
        <taxon>Pezizomycotina</taxon>
        <taxon>Eurotiomycetes</taxon>
        <taxon>Eurotiomycetidae</taxon>
        <taxon>Eurotiales</taxon>
        <taxon>Aspergillaceae</taxon>
        <taxon>Aspergillus</taxon>
        <taxon>Aspergillus subgen. Circumdati</taxon>
    </lineage>
</organism>
<name>A0A5M9MAE8_9EURO</name>
<sequence length="1011" mass="113168">MTSEPTEEAIANFVSFTSTSRDQAISFLKANDLNSNKAINAYFEDPTGPHTVQTPNYQNDPSVPSFQIEHSDPVLGSASVAPSRPPSSTNLSEQAQMSTFNLSNSASTQETPADASKGLSLAEQEERQLQQAVAMSLNQNLGSQETGVTSAKPTSFGRATRDHYDEGAWAMTLFNSSAREIIISPNPADRRRVDGEPAFLRPGQDSLYLGGLLTILHSIPLAREALLLRNRLLPDYGDDPQWWNGQPINLPKIVTLQDVHDGDTDWDDIIYETQRLIALLDTTNRAFGSIDALASLNSMSTYGPEGTVGKFLETWQEAAVRADPGNQLATVFSSSAHKRPLSTYDPPIERDFFIIDPFVEPEHGQTLYDVLDRTVWSDRPGEELDDVWLEHIADVLTIKLESSDPSKSIDVKIPPVFYPDRYLASCRDAARDFRMQRLQIYEDIFKLESLINHYTAPKSAAGRGMTSQEILEQAATAAPIVLQQSRTNGTDDITLSPETEAATANAQWLADELREISRKIGDKLKDLELRKEKAMGTLRSYSKALTEPSASPGEPPYHKYTLRGVCTEPHVTYVLRRDGSQTLGDEPDSKSTTAPEWQWWRISFSTEDAKTRQMESNQDGSTASRNADVIGYTARKVREIEVLRAAREESKTVLLVYANENSMRMPDEPAPSHLQEFVDRDNKAFEAEFQDTEPMNTSEDRNLDLNTPPSNPDTPMQTDEYPHEPDGPSANTFDYQPGVFDREMGPEQEMQERSGRPLLSRSNTGQNPESRTTDAPSFSMALENDAVAGATIELLDSRLRRLTYLLTGDANWTGIPTAPAKPASLEDSVSRRLLSLERGLEELSRNNPAVRDVLFLRMIPPFLQWIRKVANIYKIQDDRFPDLFRPTPAQNIPENLTTQNLASIVLSYASAFPETASRLTSLNDLPIPDARTSASLIELQPRLDKLAQTQEDQAKQISELRIRTARALQRWYEVALLGGGECWAEWEGRLEDVEREVKRQEVMRERRAKEL</sequence>
<accession>A0A5M9MAE8</accession>
<dbReference type="PANTHER" id="PTHR39597">
    <property type="entry name" value="UBA DOMAIN-CONTAINING PROTEIN RUP1"/>
    <property type="match status" value="1"/>
</dbReference>
<dbReference type="RefSeq" id="XP_033421255.1">
    <property type="nucleotide sequence ID" value="XM_033575400.1"/>
</dbReference>
<keyword evidence="1" id="KW-0175">Coiled coil</keyword>
<protein>
    <recommendedName>
        <fullName evidence="5">Ubiquitin interaction motif protein</fullName>
    </recommendedName>
</protein>
<feature type="compositionally biased region" description="Polar residues" evidence="2">
    <location>
        <begin position="50"/>
        <end position="65"/>
    </location>
</feature>
<dbReference type="PANTHER" id="PTHR39597:SF1">
    <property type="entry name" value="UBA DOMAIN-CONTAINING PROTEIN RUP1"/>
    <property type="match status" value="1"/>
</dbReference>
<dbReference type="SUPFAM" id="SSF46934">
    <property type="entry name" value="UBA-like"/>
    <property type="match status" value="1"/>
</dbReference>
<feature type="region of interest" description="Disordered" evidence="2">
    <location>
        <begin position="44"/>
        <end position="127"/>
    </location>
</feature>
<gene>
    <name evidence="3" type="ORF">ATNIH1004_010832</name>
</gene>
<dbReference type="AlphaFoldDB" id="A0A5M9MAE8"/>
<dbReference type="Proteomes" id="UP000324241">
    <property type="component" value="Unassembled WGS sequence"/>
</dbReference>
<comment type="caution">
    <text evidence="3">The sequence shown here is derived from an EMBL/GenBank/DDBJ whole genome shotgun (WGS) entry which is preliminary data.</text>
</comment>
<reference evidence="3 4" key="1">
    <citation type="submission" date="2019-08" db="EMBL/GenBank/DDBJ databases">
        <title>The genome sequence of a newly discovered highly antifungal drug resistant Aspergillus species, Aspergillus tanneri NIH 1004.</title>
        <authorList>
            <person name="Mounaud S."/>
            <person name="Singh I."/>
            <person name="Joardar V."/>
            <person name="Pakala S."/>
            <person name="Pakala S."/>
            <person name="Venepally P."/>
            <person name="Chung J.K."/>
            <person name="Losada L."/>
            <person name="Nierman W.C."/>
        </authorList>
    </citation>
    <scope>NUCLEOTIDE SEQUENCE [LARGE SCALE GENOMIC DNA]</scope>
    <source>
        <strain evidence="3 4">NIH1004</strain>
    </source>
</reference>
<dbReference type="GeneID" id="54333533"/>